<reference evidence="1 2" key="1">
    <citation type="submission" date="2022-01" db="EMBL/GenBank/DDBJ databases">
        <title>A chromosomal length assembly of Cordylochernes scorpioides.</title>
        <authorList>
            <person name="Zeh D."/>
            <person name="Zeh J."/>
        </authorList>
    </citation>
    <scope>NUCLEOTIDE SEQUENCE [LARGE SCALE GENOMIC DNA]</scope>
    <source>
        <strain evidence="1">IN4F17</strain>
        <tissue evidence="1">Whole Body</tissue>
    </source>
</reference>
<gene>
    <name evidence="1" type="ORF">LAZ67_14002591</name>
</gene>
<organism evidence="1 2">
    <name type="scientific">Cordylochernes scorpioides</name>
    <dbReference type="NCBI Taxonomy" id="51811"/>
    <lineage>
        <taxon>Eukaryota</taxon>
        <taxon>Metazoa</taxon>
        <taxon>Ecdysozoa</taxon>
        <taxon>Arthropoda</taxon>
        <taxon>Chelicerata</taxon>
        <taxon>Arachnida</taxon>
        <taxon>Pseudoscorpiones</taxon>
        <taxon>Cheliferoidea</taxon>
        <taxon>Chernetidae</taxon>
        <taxon>Cordylochernes</taxon>
    </lineage>
</organism>
<dbReference type="EMBL" id="CP092876">
    <property type="protein sequence ID" value="UYV76964.1"/>
    <property type="molecule type" value="Genomic_DNA"/>
</dbReference>
<name>A0ABY6L754_9ARAC</name>
<keyword evidence="2" id="KW-1185">Reference proteome</keyword>
<accession>A0ABY6L754</accession>
<protein>
    <submittedName>
        <fullName evidence="1">Uncharacterized protein</fullName>
    </submittedName>
</protein>
<sequence>MEVRSQSQLSMTNQQPITLKHDQLIANQKQARRMISTNEKPRELMTIISDKKLGRRTSGNVWIPWSCLIIDGQAEYSWREDYAVYLVGPARSAKTEQKYHRRGLLKTIDAFEPSIARKTAAIGQ</sequence>
<proteinExistence type="predicted"/>
<evidence type="ECO:0000313" key="2">
    <source>
        <dbReference type="Proteomes" id="UP001235939"/>
    </source>
</evidence>
<dbReference type="Proteomes" id="UP001235939">
    <property type="component" value="Chromosome 14"/>
</dbReference>
<evidence type="ECO:0000313" key="1">
    <source>
        <dbReference type="EMBL" id="UYV76964.1"/>
    </source>
</evidence>